<dbReference type="AlphaFoldDB" id="A0A935CDY6"/>
<dbReference type="InterPro" id="IPR027417">
    <property type="entry name" value="P-loop_NTPase"/>
</dbReference>
<feature type="coiled-coil region" evidence="1">
    <location>
        <begin position="748"/>
        <end position="839"/>
    </location>
</feature>
<dbReference type="InterPro" id="IPR038729">
    <property type="entry name" value="Rad50/SbcC_AAA"/>
</dbReference>
<feature type="domain" description="Rad50/SbcC-type AAA" evidence="2">
    <location>
        <begin position="5"/>
        <end position="275"/>
    </location>
</feature>
<gene>
    <name evidence="3" type="ORF">JKA74_20345</name>
</gene>
<dbReference type="RefSeq" id="WP_201433090.1">
    <property type="nucleotide sequence ID" value="NZ_JAEQBW010000019.1"/>
</dbReference>
<dbReference type="Gene3D" id="3.40.50.300">
    <property type="entry name" value="P-loop containing nucleotide triphosphate hydrolases"/>
    <property type="match status" value="2"/>
</dbReference>
<dbReference type="SUPFAM" id="SSF52540">
    <property type="entry name" value="P-loop containing nucleoside triphosphate hydrolases"/>
    <property type="match status" value="1"/>
</dbReference>
<comment type="caution">
    <text evidence="3">The sequence shown here is derived from an EMBL/GenBank/DDBJ whole genome shotgun (WGS) entry which is preliminary data.</text>
</comment>
<name>A0A935CDY6_9BACT</name>
<protein>
    <submittedName>
        <fullName evidence="3">AAA family ATPase</fullName>
    </submittedName>
</protein>
<keyword evidence="4" id="KW-1185">Reference proteome</keyword>
<reference evidence="3" key="1">
    <citation type="submission" date="2021-01" db="EMBL/GenBank/DDBJ databases">
        <title>Marivirga aurantiaca sp. nov., isolated from intertidal surface sediments.</title>
        <authorList>
            <person name="Zhang M."/>
        </authorList>
    </citation>
    <scope>NUCLEOTIDE SEQUENCE</scope>
    <source>
        <strain evidence="3">S37H4</strain>
    </source>
</reference>
<dbReference type="Proteomes" id="UP000611723">
    <property type="component" value="Unassembled WGS sequence"/>
</dbReference>
<dbReference type="Pfam" id="PF13476">
    <property type="entry name" value="AAA_23"/>
    <property type="match status" value="1"/>
</dbReference>
<keyword evidence="1" id="KW-0175">Coiled coil</keyword>
<feature type="coiled-coil region" evidence="1">
    <location>
        <begin position="255"/>
        <end position="282"/>
    </location>
</feature>
<feature type="coiled-coil region" evidence="1">
    <location>
        <begin position="449"/>
        <end position="520"/>
    </location>
</feature>
<proteinExistence type="predicted"/>
<accession>A0A935CDY6</accession>
<organism evidence="3 4">
    <name type="scientific">Marivirga aurantiaca</name>
    <dbReference type="NCBI Taxonomy" id="2802615"/>
    <lineage>
        <taxon>Bacteria</taxon>
        <taxon>Pseudomonadati</taxon>
        <taxon>Bacteroidota</taxon>
        <taxon>Cytophagia</taxon>
        <taxon>Cytophagales</taxon>
        <taxon>Marivirgaceae</taxon>
        <taxon>Marivirga</taxon>
    </lineage>
</organism>
<dbReference type="GO" id="GO:0016887">
    <property type="term" value="F:ATP hydrolysis activity"/>
    <property type="evidence" value="ECO:0007669"/>
    <property type="project" value="InterPro"/>
</dbReference>
<evidence type="ECO:0000256" key="1">
    <source>
        <dbReference type="SAM" id="Coils"/>
    </source>
</evidence>
<dbReference type="EMBL" id="JAEQBW010000019">
    <property type="protein sequence ID" value="MBK6267403.1"/>
    <property type="molecule type" value="Genomic_DNA"/>
</dbReference>
<dbReference type="PANTHER" id="PTHR32114">
    <property type="entry name" value="ABC TRANSPORTER ABCH.3"/>
    <property type="match status" value="1"/>
</dbReference>
<dbReference type="PANTHER" id="PTHR32114:SF2">
    <property type="entry name" value="ABC TRANSPORTER ABCH.3"/>
    <property type="match status" value="1"/>
</dbReference>
<evidence type="ECO:0000313" key="4">
    <source>
        <dbReference type="Proteomes" id="UP000611723"/>
    </source>
</evidence>
<dbReference type="Pfam" id="PF13558">
    <property type="entry name" value="SbcC_Walker_B"/>
    <property type="match status" value="1"/>
</dbReference>
<evidence type="ECO:0000313" key="3">
    <source>
        <dbReference type="EMBL" id="MBK6267403.1"/>
    </source>
</evidence>
<dbReference type="GO" id="GO:0006302">
    <property type="term" value="P:double-strand break repair"/>
    <property type="evidence" value="ECO:0007669"/>
    <property type="project" value="InterPro"/>
</dbReference>
<evidence type="ECO:0000259" key="2">
    <source>
        <dbReference type="Pfam" id="PF13476"/>
    </source>
</evidence>
<sequence>MKILKISFQNINSLRGTHEIDFTKAPFTESSLFAITGPTGSGKSTILDVISLALFNQVPRIGKITRKEIMEKGAILTRNQKEAFAQVTYECSQGQFSSKWSIAYNRNNNLNDYELEICEADSGKIIDCKKSEVPARNEFLIGLNYDQFIKSVVLAQGEFAQFLRAKKEERGELLEKITGTGIYRSLGIRAFEKYKAISGDIRSSKERILALEIDLLESEAEKEVASELTALEKAAIPLEASIKSIEKQIELKSTIEKQALEISQLNSQKEKAAEQLLDFESAHGAKMKAHERVQKYAEGIRKWSAAKENKLSLQKDLAKLESDLSQNSIAKEDCLKVASNFIGTEVSPETIEEKIQQFSKQVSDLQQQKADKSKEYLNVKSQLERELKGIAFQLNEKSPEESLNQLRLLEASAQDEIKVLQSHLNSIDLTQIPAEKQGLLTHQERLYKAKEVDNNIKSLTAEIEKISKEEKAIVEKSATLPQEISTAKGKVELLTERFQKLSLEKENKELKASLEDHRSKLVEGEPCPLCGAMHHPFAEGLPPQDDELGAKISESSKELESWKKQLIENESKLKHNNERLDQVSINKNHLIKELETLQLYFEKIFSQFKEKEATVNWDELLEKNKFLMAKIDQFEKAQENYSSLQSAVPLHQQLNQLLKEGKSLKAELETLYTGKDIYGDANKLQQKWTTLLQEEKSLIRQKEDLRAKDLQIQNSLIELEEKLSPALTAEGYSSIGEAKEALLPEATYIELRDQKERITKSLDQLKSSIDLLQNKLVELQKSDVKKTKDELTTDLSQQRTSWKELNEKAEQLRRALKNHEENQKRIAAIQATIADKEKDNRRWKILDELIGSSTGKKFNDFAQDLSLSHLLLLANERLKDLNDRYKIDKPNKNEDDDGLVAIDEHMGGQRRSVKTLSGGETFILSLSMALALSDMASRNVEINSLFIDEGFGTLDPETLDQTLDTLERLQAESSKTIGIISHVDSLKERITTQIQLKRHGQGYSTLEIV</sequence>